<protein>
    <submittedName>
        <fullName evidence="2">Uncharacterized protein</fullName>
    </submittedName>
</protein>
<comment type="caution">
    <text evidence="2">The sequence shown here is derived from an EMBL/GenBank/DDBJ whole genome shotgun (WGS) entry which is preliminary data.</text>
</comment>
<feature type="region of interest" description="Disordered" evidence="1">
    <location>
        <begin position="189"/>
        <end position="214"/>
    </location>
</feature>
<gene>
    <name evidence="2" type="ORF">FHR87_001306</name>
</gene>
<evidence type="ECO:0000313" key="2">
    <source>
        <dbReference type="EMBL" id="MBB3102918.1"/>
    </source>
</evidence>
<keyword evidence="3" id="KW-1185">Reference proteome</keyword>
<sequence length="214" mass="23156">MRELGCFQGVWFVWDRCAFRVVGDRFRLARRVTFSLPVQRESTPDHPGPAYGRTSLLPAPLRGHVTKGRPCPFVPRSASMPRIPLRNASTRPPERDGGAAWMSGSAPEKAFRLCCLLFISAKLGTAPTPPSVGRAESPWKGASGMDGPCTPAPRAAMEGGKSGRRPDPDGGGAILLCLLSSWASKKKVSRRARRNLSPTPGKAYRFNTNTGQTL</sequence>
<proteinExistence type="predicted"/>
<evidence type="ECO:0000256" key="1">
    <source>
        <dbReference type="SAM" id="MobiDB-lite"/>
    </source>
</evidence>
<feature type="region of interest" description="Disordered" evidence="1">
    <location>
        <begin position="127"/>
        <end position="169"/>
    </location>
</feature>
<accession>A0A839T1D3</accession>
<dbReference type="Proteomes" id="UP000549250">
    <property type="component" value="Unassembled WGS sequence"/>
</dbReference>
<organism evidence="2 3">
    <name type="scientific">Azomonas macrocytogenes</name>
    <name type="common">Azotobacter macrocytogenes</name>
    <dbReference type="NCBI Taxonomy" id="69962"/>
    <lineage>
        <taxon>Bacteria</taxon>
        <taxon>Pseudomonadati</taxon>
        <taxon>Pseudomonadota</taxon>
        <taxon>Gammaproteobacteria</taxon>
        <taxon>Pseudomonadales</taxon>
        <taxon>Pseudomonadaceae</taxon>
        <taxon>Azomonas</taxon>
    </lineage>
</organism>
<name>A0A839T1D3_AZOMA</name>
<feature type="region of interest" description="Disordered" evidence="1">
    <location>
        <begin position="39"/>
        <end position="58"/>
    </location>
</feature>
<evidence type="ECO:0000313" key="3">
    <source>
        <dbReference type="Proteomes" id="UP000549250"/>
    </source>
</evidence>
<reference evidence="2 3" key="1">
    <citation type="submission" date="2020-08" db="EMBL/GenBank/DDBJ databases">
        <title>Genomic Encyclopedia of Type Strains, Phase III (KMG-III): the genomes of soil and plant-associated and newly described type strains.</title>
        <authorList>
            <person name="Whitman W."/>
        </authorList>
    </citation>
    <scope>NUCLEOTIDE SEQUENCE [LARGE SCALE GENOMIC DNA]</scope>
    <source>
        <strain evidence="2 3">CECT 4462</strain>
    </source>
</reference>
<dbReference type="AlphaFoldDB" id="A0A839T1D3"/>
<dbReference type="EMBL" id="JACHXI010000004">
    <property type="protein sequence ID" value="MBB3102918.1"/>
    <property type="molecule type" value="Genomic_DNA"/>
</dbReference>
<feature type="region of interest" description="Disordered" evidence="1">
    <location>
        <begin position="83"/>
        <end position="102"/>
    </location>
</feature>